<evidence type="ECO:0000256" key="4">
    <source>
        <dbReference type="ARBA" id="ARBA00022692"/>
    </source>
</evidence>
<dbReference type="EMBL" id="CP117411">
    <property type="protein sequence ID" value="WCT74586.1"/>
    <property type="molecule type" value="Genomic_DNA"/>
</dbReference>
<comment type="pathway">
    <text evidence="7">Protein modification; lipoprotein biosynthesis (diacylglyceryl transfer).</text>
</comment>
<dbReference type="NCBIfam" id="TIGR00544">
    <property type="entry name" value="lgt"/>
    <property type="match status" value="1"/>
</dbReference>
<gene>
    <name evidence="7 8" type="primary">lgt</name>
    <name evidence="8" type="ORF">PQ455_04980</name>
</gene>
<keyword evidence="5 7" id="KW-1133">Transmembrane helix</keyword>
<dbReference type="PANTHER" id="PTHR30589">
    <property type="entry name" value="PROLIPOPROTEIN DIACYLGLYCERYL TRANSFERASE"/>
    <property type="match status" value="1"/>
</dbReference>
<keyword evidence="3 7" id="KW-0808">Transferase</keyword>
<evidence type="ECO:0000256" key="5">
    <source>
        <dbReference type="ARBA" id="ARBA00022989"/>
    </source>
</evidence>
<dbReference type="GO" id="GO:0008961">
    <property type="term" value="F:phosphatidylglycerol-prolipoprotein diacylglyceryl transferase activity"/>
    <property type="evidence" value="ECO:0007669"/>
    <property type="project" value="UniProtKB-EC"/>
</dbReference>
<sequence length="287" mass="31411">MSIATLAVDTSAYLHYDRLPLSPVALDLGFFQLRWYSLSYIAGIVIGWWYFLKLLAEPGAPMGKRAVDDLVFYCTIGVLVGGRLGYAIFYDRDLFSGIAILQLWNGGMSFHGGAAGCSLGMIACARRHKLSALRVHDYVVTVAPIGLLLGRLANFANGELWGRVTDVPWAIVFTGRAGPLPRHPSQLYEAALEGLVLGALLSLAFWKTRARYEPGKLLGLFLVGYTVSRFIVEYFREPDEQLGTLSWGLTMGQTLSLPLFVGGVYLMLTAKGRRVRVEPVAGSESVG</sequence>
<dbReference type="PANTHER" id="PTHR30589:SF0">
    <property type="entry name" value="PHOSPHATIDYLGLYCEROL--PROLIPOPROTEIN DIACYLGLYCERYL TRANSFERASE"/>
    <property type="match status" value="1"/>
</dbReference>
<keyword evidence="4 7" id="KW-0812">Transmembrane</keyword>
<dbReference type="EC" id="2.5.1.145" evidence="7"/>
<feature type="transmembrane region" description="Helical" evidence="7">
    <location>
        <begin position="217"/>
        <end position="235"/>
    </location>
</feature>
<accession>A0ABY7TNM7</accession>
<evidence type="ECO:0000313" key="8">
    <source>
        <dbReference type="EMBL" id="WCT74586.1"/>
    </source>
</evidence>
<comment type="similarity">
    <text evidence="1 7">Belongs to the Lgt family.</text>
</comment>
<comment type="function">
    <text evidence="7">Catalyzes the transfer of the diacylglyceryl group from phosphatidylglycerol to the sulfhydryl group of the N-terminal cysteine of a prolipoprotein, the first step in the formation of mature lipoproteins.</text>
</comment>
<dbReference type="Pfam" id="PF01790">
    <property type="entry name" value="LGT"/>
    <property type="match status" value="1"/>
</dbReference>
<reference evidence="8 9" key="1">
    <citation type="submission" date="2023-02" db="EMBL/GenBank/DDBJ databases">
        <title>Genome sequence of Sphingomonas naphthae.</title>
        <authorList>
            <person name="Kim S."/>
            <person name="Heo J."/>
            <person name="Kwon S.-W."/>
        </authorList>
    </citation>
    <scope>NUCLEOTIDE SEQUENCE [LARGE SCALE GENOMIC DNA]</scope>
    <source>
        <strain evidence="8 9">KACC 18716</strain>
    </source>
</reference>
<evidence type="ECO:0000256" key="6">
    <source>
        <dbReference type="ARBA" id="ARBA00023136"/>
    </source>
</evidence>
<evidence type="ECO:0000313" key="9">
    <source>
        <dbReference type="Proteomes" id="UP001220395"/>
    </source>
</evidence>
<feature type="transmembrane region" description="Helical" evidence="7">
    <location>
        <begin position="101"/>
        <end position="123"/>
    </location>
</feature>
<feature type="transmembrane region" description="Helical" evidence="7">
    <location>
        <begin position="33"/>
        <end position="50"/>
    </location>
</feature>
<evidence type="ECO:0000256" key="3">
    <source>
        <dbReference type="ARBA" id="ARBA00022679"/>
    </source>
</evidence>
<feature type="binding site" evidence="7">
    <location>
        <position position="151"/>
    </location>
    <ligand>
        <name>a 1,2-diacyl-sn-glycero-3-phospho-(1'-sn-glycerol)</name>
        <dbReference type="ChEBI" id="CHEBI:64716"/>
    </ligand>
</feature>
<name>A0ABY7TNM7_9SPHN</name>
<evidence type="ECO:0000256" key="1">
    <source>
        <dbReference type="ARBA" id="ARBA00007150"/>
    </source>
</evidence>
<feature type="transmembrane region" description="Helical" evidence="7">
    <location>
        <begin position="247"/>
        <end position="268"/>
    </location>
</feature>
<comment type="subcellular location">
    <subcellularLocation>
        <location evidence="7">Cell membrane</location>
        <topology evidence="7">Multi-pass membrane protein</topology>
    </subcellularLocation>
</comment>
<evidence type="ECO:0000256" key="2">
    <source>
        <dbReference type="ARBA" id="ARBA00022475"/>
    </source>
</evidence>
<protein>
    <recommendedName>
        <fullName evidence="7">Phosphatidylglycerol--prolipoprotein diacylglyceryl transferase</fullName>
        <ecNumber evidence="7">2.5.1.145</ecNumber>
    </recommendedName>
</protein>
<keyword evidence="2 7" id="KW-1003">Cell membrane</keyword>
<feature type="transmembrane region" description="Helical" evidence="7">
    <location>
        <begin position="70"/>
        <end position="89"/>
    </location>
</feature>
<dbReference type="InterPro" id="IPR001640">
    <property type="entry name" value="Lgt"/>
</dbReference>
<dbReference type="Proteomes" id="UP001220395">
    <property type="component" value="Chromosome"/>
</dbReference>
<proteinExistence type="inferred from homology"/>
<dbReference type="RefSeq" id="WP_273689746.1">
    <property type="nucleotide sequence ID" value="NZ_CP117411.1"/>
</dbReference>
<keyword evidence="6 7" id="KW-0472">Membrane</keyword>
<dbReference type="PROSITE" id="PS01311">
    <property type="entry name" value="LGT"/>
    <property type="match status" value="1"/>
</dbReference>
<keyword evidence="9" id="KW-1185">Reference proteome</keyword>
<evidence type="ECO:0000256" key="7">
    <source>
        <dbReference type="HAMAP-Rule" id="MF_01147"/>
    </source>
</evidence>
<dbReference type="HAMAP" id="MF_01147">
    <property type="entry name" value="Lgt"/>
    <property type="match status" value="1"/>
</dbReference>
<organism evidence="8 9">
    <name type="scientific">Sphingomonas naphthae</name>
    <dbReference type="NCBI Taxonomy" id="1813468"/>
    <lineage>
        <taxon>Bacteria</taxon>
        <taxon>Pseudomonadati</taxon>
        <taxon>Pseudomonadota</taxon>
        <taxon>Alphaproteobacteria</taxon>
        <taxon>Sphingomonadales</taxon>
        <taxon>Sphingomonadaceae</taxon>
        <taxon>Sphingomonas</taxon>
    </lineage>
</organism>
<comment type="catalytic activity">
    <reaction evidence="7">
        <text>L-cysteinyl-[prolipoprotein] + a 1,2-diacyl-sn-glycero-3-phospho-(1'-sn-glycerol) = an S-1,2-diacyl-sn-glyceryl-L-cysteinyl-[prolipoprotein] + sn-glycerol 1-phosphate + H(+)</text>
        <dbReference type="Rhea" id="RHEA:56712"/>
        <dbReference type="Rhea" id="RHEA-COMP:14679"/>
        <dbReference type="Rhea" id="RHEA-COMP:14680"/>
        <dbReference type="ChEBI" id="CHEBI:15378"/>
        <dbReference type="ChEBI" id="CHEBI:29950"/>
        <dbReference type="ChEBI" id="CHEBI:57685"/>
        <dbReference type="ChEBI" id="CHEBI:64716"/>
        <dbReference type="ChEBI" id="CHEBI:140658"/>
        <dbReference type="EC" id="2.5.1.145"/>
    </reaction>
</comment>